<dbReference type="Proteomes" id="UP000319663">
    <property type="component" value="Unassembled WGS sequence"/>
</dbReference>
<dbReference type="Pfam" id="PF13361">
    <property type="entry name" value="UvrD_C"/>
    <property type="match status" value="1"/>
</dbReference>
<dbReference type="InterPro" id="IPR000212">
    <property type="entry name" value="DNA_helicase_UvrD/REP"/>
</dbReference>
<dbReference type="InterPro" id="IPR014017">
    <property type="entry name" value="DNA_helicase_UvrD-like_C"/>
</dbReference>
<dbReference type="FunFam" id="1.10.486.10:FF:000011">
    <property type="entry name" value="ATP-depentend DNA helicase, putative"/>
    <property type="match status" value="1"/>
</dbReference>
<comment type="catalytic activity">
    <reaction evidence="8">
        <text>Couples ATP hydrolysis with the unwinding of duplex DNA by translocating in the 3'-5' direction.</text>
        <dbReference type="EC" id="5.6.2.4"/>
    </reaction>
</comment>
<evidence type="ECO:0000313" key="16">
    <source>
        <dbReference type="Proteomes" id="UP000319663"/>
    </source>
</evidence>
<protein>
    <recommendedName>
        <fullName evidence="9">DNA 3'-5' helicase</fullName>
        <ecNumber evidence="9">5.6.2.4</ecNumber>
    </recommendedName>
</protein>
<keyword evidence="5 11" id="KW-0067">ATP-binding</keyword>
<keyword evidence="2 11" id="KW-0547">Nucleotide-binding</keyword>
<feature type="region of interest" description="Disordered" evidence="12">
    <location>
        <begin position="800"/>
        <end position="878"/>
    </location>
</feature>
<dbReference type="PANTHER" id="PTHR11070:SF2">
    <property type="entry name" value="ATP-DEPENDENT DNA HELICASE SRS2"/>
    <property type="match status" value="1"/>
</dbReference>
<keyword evidence="7" id="KW-0413">Isomerase</keyword>
<evidence type="ECO:0000313" key="15">
    <source>
        <dbReference type="EMBL" id="TQB76270.1"/>
    </source>
</evidence>
<evidence type="ECO:0000256" key="6">
    <source>
        <dbReference type="ARBA" id="ARBA00023125"/>
    </source>
</evidence>
<dbReference type="Gene3D" id="1.10.10.160">
    <property type="match status" value="1"/>
</dbReference>
<dbReference type="AlphaFoldDB" id="A0A507R3Z0"/>
<name>A0A507R3Z0_MONPU</name>
<reference evidence="15 16" key="1">
    <citation type="submission" date="2019-06" db="EMBL/GenBank/DDBJ databases">
        <title>Wine fermentation using esterase from Monascus purpureus.</title>
        <authorList>
            <person name="Geng C."/>
            <person name="Zhang Y."/>
        </authorList>
    </citation>
    <scope>NUCLEOTIDE SEQUENCE [LARGE SCALE GENOMIC DNA]</scope>
    <source>
        <strain evidence="15">HQ1</strain>
    </source>
</reference>
<gene>
    <name evidence="15" type="ORF">MPDQ_000578</name>
</gene>
<dbReference type="GO" id="GO:0005634">
    <property type="term" value="C:nucleus"/>
    <property type="evidence" value="ECO:0007669"/>
    <property type="project" value="TreeGrafter"/>
</dbReference>
<evidence type="ECO:0000256" key="3">
    <source>
        <dbReference type="ARBA" id="ARBA00022801"/>
    </source>
</evidence>
<dbReference type="OrthoDB" id="1470711at2759"/>
<proteinExistence type="inferred from homology"/>
<dbReference type="PROSITE" id="PS51198">
    <property type="entry name" value="UVRD_HELICASE_ATP_BIND"/>
    <property type="match status" value="1"/>
</dbReference>
<feature type="compositionally biased region" description="Low complexity" evidence="12">
    <location>
        <begin position="928"/>
        <end position="939"/>
    </location>
</feature>
<feature type="region of interest" description="Disordered" evidence="12">
    <location>
        <begin position="918"/>
        <end position="950"/>
    </location>
</feature>
<keyword evidence="3 11" id="KW-0378">Hydrolase</keyword>
<evidence type="ECO:0000259" key="13">
    <source>
        <dbReference type="PROSITE" id="PS51198"/>
    </source>
</evidence>
<dbReference type="InterPro" id="IPR013986">
    <property type="entry name" value="DExx_box_DNA_helicase_dom_sf"/>
</dbReference>
<keyword evidence="6" id="KW-0238">DNA-binding</keyword>
<comment type="similarity">
    <text evidence="1">Belongs to the helicase family. UvrD subfamily.</text>
</comment>
<feature type="compositionally biased region" description="Basic and acidic residues" evidence="12">
    <location>
        <begin position="1011"/>
        <end position="1023"/>
    </location>
</feature>
<dbReference type="CDD" id="cd18807">
    <property type="entry name" value="SF1_C_UvrD"/>
    <property type="match status" value="1"/>
</dbReference>
<feature type="compositionally biased region" description="Polar residues" evidence="12">
    <location>
        <begin position="830"/>
        <end position="845"/>
    </location>
</feature>
<dbReference type="EMBL" id="VIFY01000011">
    <property type="protein sequence ID" value="TQB76270.1"/>
    <property type="molecule type" value="Genomic_DNA"/>
</dbReference>
<evidence type="ECO:0000256" key="1">
    <source>
        <dbReference type="ARBA" id="ARBA00009922"/>
    </source>
</evidence>
<comment type="caution">
    <text evidence="15">The sequence shown here is derived from an EMBL/GenBank/DDBJ whole genome shotgun (WGS) entry which is preliminary data.</text>
</comment>
<dbReference type="EC" id="5.6.2.4" evidence="9"/>
<keyword evidence="16" id="KW-1185">Reference proteome</keyword>
<sequence>MDPILHDLNSAQRAAVASPASILQVLAPPGSGKTKTLTARVAYLLSHYGYRPQDVICCTFTIKASREMRERIARLIGNDVESKLVLGTFHSICRRYLVTYGYLIGLPKGFGIADSGDSIAIIKRIIKRLKLNIQPNTARARISHQKAHGISPAELVARVNNAKILEQQEFVKVYCEYEMTLSASNLLDYDDLLLRCADLLKRHPQCVSNVQAVLVDEFQDTNHIQYELMNLFASKHKRITVVGDPDQSIYGFRSAEIKNLTRMQKLYKDTSVALLEDNYRSSGAILNSAQDVIEQDVSRPAKKLQPTHCVGTLPVLRKLPTAAAEAEWLVLEIKRCIAMTGNLLNYSDFAVLLRSASLSRQIESEMGKGGVPYRMVGGSRFFDRVEIKLLLDYLRVISHTGNSDALLRIINAPPRNIGDVTVKQLSSGAEKANVPLWNFVKGVAQGNRSTEKSLPKSTDQGLRTFVGLIESCRQKLLECEDCSSPRRLLEFVIKKLSFREYLTVAYPLDEDNRWANVEELLCQAEDAAVSGSSGEEETLPEIQGLDQQRAHSGEEALSRFLANVALATDLTSHDAAQGDDDEQAAPAKVTISTIHAAKGLEWPVVFVPSVYEGIIPHSRAEDCDEERRLLYVAMTRAQAILYLSYPRRQQSRNSNNEETTPTSLLPAKVIEARFRPTGPSFHENTVYEIADILRRKRPSVEDMLKGLDTTPRARDDKWTENGEEHPDAAFSMVDGEDAPYPKRRRYEQDQTSASTITTATTTTKTTYISSSTYTLSNPSNFSVSTTLPSGFSTAREYIASNPISKPEPPRKEKPNSKQKGVNETGRKTPGLSQGSISQFFSNYGQSGREATKQSKSRSQGSQSKKTETQTRQISNPASVRAVHMFPPHLSNHRLRPQMSVPTRPALEPSDPNRYTWLTSPSSNLAMETDPTTSTSDQPSKVTWGGESPCETMRVTGDEVRKYHQVQDEYESGKRTATFYTTTMSTLGQSAHATSSTGRKTLGIRRSMNGSWEERMNRERMSRN</sequence>
<dbReference type="PANTHER" id="PTHR11070">
    <property type="entry name" value="UVRD / RECB / PCRA DNA HELICASE FAMILY MEMBER"/>
    <property type="match status" value="1"/>
</dbReference>
<dbReference type="Gene3D" id="3.40.50.300">
    <property type="entry name" value="P-loop containing nucleotide triphosphate hydrolases"/>
    <property type="match status" value="2"/>
</dbReference>
<dbReference type="PROSITE" id="PS51217">
    <property type="entry name" value="UVRD_HELICASE_CTER"/>
    <property type="match status" value="1"/>
</dbReference>
<feature type="region of interest" description="Disordered" evidence="12">
    <location>
        <begin position="707"/>
        <end position="757"/>
    </location>
</feature>
<dbReference type="InterPro" id="IPR014016">
    <property type="entry name" value="UvrD-like_ATP-bd"/>
</dbReference>
<dbReference type="Gene3D" id="1.10.486.10">
    <property type="entry name" value="PCRA, domain 4"/>
    <property type="match status" value="1"/>
</dbReference>
<dbReference type="SUPFAM" id="SSF52540">
    <property type="entry name" value="P-loop containing nucleoside triphosphate hydrolases"/>
    <property type="match status" value="1"/>
</dbReference>
<dbReference type="InterPro" id="IPR027417">
    <property type="entry name" value="P-loop_NTPase"/>
</dbReference>
<dbReference type="Pfam" id="PF00580">
    <property type="entry name" value="UvrD-helicase"/>
    <property type="match status" value="1"/>
</dbReference>
<evidence type="ECO:0000256" key="10">
    <source>
        <dbReference type="ARBA" id="ARBA00048988"/>
    </source>
</evidence>
<dbReference type="CDD" id="cd17932">
    <property type="entry name" value="DEXQc_UvrD"/>
    <property type="match status" value="1"/>
</dbReference>
<dbReference type="GO" id="GO:0000725">
    <property type="term" value="P:recombinational repair"/>
    <property type="evidence" value="ECO:0007669"/>
    <property type="project" value="TreeGrafter"/>
</dbReference>
<feature type="compositionally biased region" description="Polar residues" evidence="12">
    <location>
        <begin position="989"/>
        <end position="998"/>
    </location>
</feature>
<evidence type="ECO:0000256" key="5">
    <source>
        <dbReference type="ARBA" id="ARBA00022840"/>
    </source>
</evidence>
<evidence type="ECO:0000256" key="4">
    <source>
        <dbReference type="ARBA" id="ARBA00022806"/>
    </source>
</evidence>
<dbReference type="GO" id="GO:0003677">
    <property type="term" value="F:DNA binding"/>
    <property type="evidence" value="ECO:0007669"/>
    <property type="project" value="UniProtKB-KW"/>
</dbReference>
<dbReference type="GO" id="GO:0016787">
    <property type="term" value="F:hydrolase activity"/>
    <property type="evidence" value="ECO:0007669"/>
    <property type="project" value="UniProtKB-UniRule"/>
</dbReference>
<feature type="domain" description="UvrD-like helicase C-terminal" evidence="14">
    <location>
        <begin position="283"/>
        <end position="599"/>
    </location>
</feature>
<evidence type="ECO:0000256" key="12">
    <source>
        <dbReference type="SAM" id="MobiDB-lite"/>
    </source>
</evidence>
<feature type="binding site" evidence="11">
    <location>
        <begin position="27"/>
        <end position="34"/>
    </location>
    <ligand>
        <name>ATP</name>
        <dbReference type="ChEBI" id="CHEBI:30616"/>
    </ligand>
</feature>
<comment type="catalytic activity">
    <reaction evidence="10">
        <text>ATP + H2O = ADP + phosphate + H(+)</text>
        <dbReference type="Rhea" id="RHEA:13065"/>
        <dbReference type="ChEBI" id="CHEBI:15377"/>
        <dbReference type="ChEBI" id="CHEBI:15378"/>
        <dbReference type="ChEBI" id="CHEBI:30616"/>
        <dbReference type="ChEBI" id="CHEBI:43474"/>
        <dbReference type="ChEBI" id="CHEBI:456216"/>
        <dbReference type="EC" id="5.6.2.4"/>
    </reaction>
</comment>
<evidence type="ECO:0000256" key="8">
    <source>
        <dbReference type="ARBA" id="ARBA00034617"/>
    </source>
</evidence>
<evidence type="ECO:0000256" key="7">
    <source>
        <dbReference type="ARBA" id="ARBA00023235"/>
    </source>
</evidence>
<dbReference type="STRING" id="5098.A0A507R3Z0"/>
<feature type="domain" description="UvrD-like helicase ATP-binding" evidence="13">
    <location>
        <begin position="6"/>
        <end position="282"/>
    </location>
</feature>
<evidence type="ECO:0000256" key="9">
    <source>
        <dbReference type="ARBA" id="ARBA00034808"/>
    </source>
</evidence>
<evidence type="ECO:0000259" key="14">
    <source>
        <dbReference type="PROSITE" id="PS51217"/>
    </source>
</evidence>
<dbReference type="GO" id="GO:0043138">
    <property type="term" value="F:3'-5' DNA helicase activity"/>
    <property type="evidence" value="ECO:0007669"/>
    <property type="project" value="UniProtKB-EC"/>
</dbReference>
<evidence type="ECO:0000256" key="11">
    <source>
        <dbReference type="PROSITE-ProRule" id="PRU00560"/>
    </source>
</evidence>
<dbReference type="GO" id="GO:0005524">
    <property type="term" value="F:ATP binding"/>
    <property type="evidence" value="ECO:0007669"/>
    <property type="project" value="UniProtKB-UniRule"/>
</dbReference>
<accession>A0A507R3Z0</accession>
<feature type="compositionally biased region" description="Basic and acidic residues" evidence="12">
    <location>
        <begin position="707"/>
        <end position="727"/>
    </location>
</feature>
<organism evidence="15 16">
    <name type="scientific">Monascus purpureus</name>
    <name type="common">Red mold</name>
    <name type="synonym">Monascus anka</name>
    <dbReference type="NCBI Taxonomy" id="5098"/>
    <lineage>
        <taxon>Eukaryota</taxon>
        <taxon>Fungi</taxon>
        <taxon>Dikarya</taxon>
        <taxon>Ascomycota</taxon>
        <taxon>Pezizomycotina</taxon>
        <taxon>Eurotiomycetes</taxon>
        <taxon>Eurotiomycetidae</taxon>
        <taxon>Eurotiales</taxon>
        <taxon>Aspergillaceae</taxon>
        <taxon>Monascus</taxon>
    </lineage>
</organism>
<evidence type="ECO:0000256" key="2">
    <source>
        <dbReference type="ARBA" id="ARBA00022741"/>
    </source>
</evidence>
<feature type="region of interest" description="Disordered" evidence="12">
    <location>
        <begin position="989"/>
        <end position="1023"/>
    </location>
</feature>
<keyword evidence="4 11" id="KW-0347">Helicase</keyword>